<organism evidence="3 4">
    <name type="scientific">Mortierella polycephala</name>
    <dbReference type="NCBI Taxonomy" id="41804"/>
    <lineage>
        <taxon>Eukaryota</taxon>
        <taxon>Fungi</taxon>
        <taxon>Fungi incertae sedis</taxon>
        <taxon>Mucoromycota</taxon>
        <taxon>Mortierellomycotina</taxon>
        <taxon>Mortierellomycetes</taxon>
        <taxon>Mortierellales</taxon>
        <taxon>Mortierellaceae</taxon>
        <taxon>Mortierella</taxon>
    </lineage>
</organism>
<comment type="caution">
    <text evidence="3">The sequence shown here is derived from an EMBL/GenBank/DDBJ whole genome shotgun (WGS) entry which is preliminary data.</text>
</comment>
<feature type="region of interest" description="Disordered" evidence="1">
    <location>
        <begin position="1465"/>
        <end position="1489"/>
    </location>
</feature>
<feature type="compositionally biased region" description="Polar residues" evidence="1">
    <location>
        <begin position="859"/>
        <end position="884"/>
    </location>
</feature>
<feature type="compositionally biased region" description="Low complexity" evidence="1">
    <location>
        <begin position="820"/>
        <end position="829"/>
    </location>
</feature>
<feature type="region of interest" description="Disordered" evidence="1">
    <location>
        <begin position="277"/>
        <end position="297"/>
    </location>
</feature>
<evidence type="ECO:0000313" key="4">
    <source>
        <dbReference type="Proteomes" id="UP000726737"/>
    </source>
</evidence>
<accession>A0A9P6PUT9</accession>
<feature type="region of interest" description="Disordered" evidence="1">
    <location>
        <begin position="1267"/>
        <end position="1335"/>
    </location>
</feature>
<keyword evidence="2" id="KW-1133">Transmembrane helix</keyword>
<reference evidence="3" key="1">
    <citation type="journal article" date="2020" name="Fungal Divers.">
        <title>Resolving the Mortierellaceae phylogeny through synthesis of multi-gene phylogenetics and phylogenomics.</title>
        <authorList>
            <person name="Vandepol N."/>
            <person name="Liber J."/>
            <person name="Desiro A."/>
            <person name="Na H."/>
            <person name="Kennedy M."/>
            <person name="Barry K."/>
            <person name="Grigoriev I.V."/>
            <person name="Miller A.N."/>
            <person name="O'Donnell K."/>
            <person name="Stajich J.E."/>
            <person name="Bonito G."/>
        </authorList>
    </citation>
    <scope>NUCLEOTIDE SEQUENCE</scope>
    <source>
        <strain evidence="3">KOD948</strain>
    </source>
</reference>
<feature type="region of interest" description="Disordered" evidence="1">
    <location>
        <begin position="811"/>
        <end position="889"/>
    </location>
</feature>
<keyword evidence="2" id="KW-0812">Transmembrane</keyword>
<dbReference type="OrthoDB" id="2449858at2759"/>
<dbReference type="Proteomes" id="UP000726737">
    <property type="component" value="Unassembled WGS sequence"/>
</dbReference>
<keyword evidence="4" id="KW-1185">Reference proteome</keyword>
<keyword evidence="2" id="KW-0472">Membrane</keyword>
<feature type="compositionally biased region" description="Acidic residues" evidence="1">
    <location>
        <begin position="1295"/>
        <end position="1319"/>
    </location>
</feature>
<feature type="region of interest" description="Disordered" evidence="1">
    <location>
        <begin position="44"/>
        <end position="68"/>
    </location>
</feature>
<feature type="region of interest" description="Disordered" evidence="1">
    <location>
        <begin position="652"/>
        <end position="679"/>
    </location>
</feature>
<evidence type="ECO:0000313" key="3">
    <source>
        <dbReference type="EMBL" id="KAG0253005.1"/>
    </source>
</evidence>
<feature type="region of interest" description="Disordered" evidence="1">
    <location>
        <begin position="1220"/>
        <end position="1245"/>
    </location>
</feature>
<dbReference type="EMBL" id="JAAAJA010000485">
    <property type="protein sequence ID" value="KAG0253005.1"/>
    <property type="molecule type" value="Genomic_DNA"/>
</dbReference>
<feature type="compositionally biased region" description="Polar residues" evidence="1">
    <location>
        <begin position="657"/>
        <end position="679"/>
    </location>
</feature>
<feature type="compositionally biased region" description="Basic and acidic residues" evidence="1">
    <location>
        <begin position="830"/>
        <end position="839"/>
    </location>
</feature>
<feature type="transmembrane region" description="Helical" evidence="2">
    <location>
        <begin position="118"/>
        <end position="140"/>
    </location>
</feature>
<evidence type="ECO:0000256" key="2">
    <source>
        <dbReference type="SAM" id="Phobius"/>
    </source>
</evidence>
<protein>
    <submittedName>
        <fullName evidence="3">Uncharacterized protein</fullName>
    </submittedName>
</protein>
<feature type="compositionally biased region" description="Low complexity" evidence="1">
    <location>
        <begin position="278"/>
        <end position="288"/>
    </location>
</feature>
<evidence type="ECO:0000256" key="1">
    <source>
        <dbReference type="SAM" id="MobiDB-lite"/>
    </source>
</evidence>
<name>A0A9P6PUT9_9FUNG</name>
<proteinExistence type="predicted"/>
<sequence>MNFDKIERLPSDVALSATSALKLNGARQLHSTLASNADLLQGARKHATRLDGSSPALGSPNMQTSTNDIPLTPLDGHPGSNDEISDLMLEESPLESTGMTHWMKRNWKKVFAKPAKDTGLAVFLGLVPCVGPVICFVIAMKTVYVPLDQLEVNPEDKLDLQRRVLKHMARDLARGIMVPILGSLYNRILQRNLHVVELAEQYVNRYTQQSQKNYSEFCNQLGGSITVLPTAPFQALDSHLQLESGVNSGSGSAPGSRLSEAEKVKADYYQRQHELERQQMQQQQMHAQGPGSQNDVIAQGDDEFQVLGHDQSHSVGHGLGHGFGQAQGYIPVLCQGFGYVNEQGHSEGPVQSYHHDQQAYGQVYTSNYNQYQIRHADVYDQGHATANSHGQVSNYLQVPQHSRISQHYPIPRYSQVLRHPQTPQHGQVPYYGQDLQHSHDVRDSRLPDMLPMYASTGYYQATDGHQPDAASAVDTHRTNEQPAASAILPSVVPLGINASANYGGALRRRNGFRASHFPARLPRSRSISCHQGPGGYQPAVANTSYDHHVPYRPVATAMTSSVAFANMNADAKAPDADEILTTNDQLDTNDDVIARIQSWQASIPLHPPLLVAPPIPFRPLPSIVHANASATIIRVLTPVEHHSVDQETIQHHGHVSDNGQFSRNQPLISDDPTTLQETNVPGAGTPVTPIEYHEQRAGASTSNTANLVACLSGAQNPTPNPSCQAGPSDEVMHSINQSGASDIQSERIIFVEYKHPGCSSRSLSPSRFATAGRNEYDSENESEFGTRMYQHTDSGESFDDPELLRVPTGHEHQQLNENGSSSSNSSSSSDQHRQERRIPSLDSHLGRYPAHGGLRVTNPDPSTPSMGPSALENGSRQSLASGTAVTDADNEQACQAPLQVPTLIITPTTHQSGSSLPTNTFTSTTGSAVLHHQQPQAGPNVYGTTNKVPTTNSAHVPRADSGPIYSAMCTTTNINPNLPLLPQSRHYLQVPQERHAGISSHRKVTNHGLQEIEYNSLTTAWYGLDPRFVSGHNYNGVMHSGGYNAAPTAPQLPIPVSSRTQVSLFDDLGGADGMNGMLGIIQQERSRVNRIRQEEQAAQERVISHVDFPDPHAQPLPIVHDQHFGLAAMNPPQIPPRTSSLFATANPTQQVDQERPLLYVDSPDPHVRPLPTDHLQRFGFAHMNPLQLLPRVQLRGVNSPMDRDQALTAISSAPLQITTTRPARHVQGSTVRGIGGTNLSTNPQLPMLQASGQYRGEDALRLPSRPLTEYNSSDEYNFGEDKEVPEEEGGKDKDDGEDGEDEDDEYDNGGDYEEIDEDYGYQGDSERDVDEGVVRGPDLDDNLPLTLPLPIDHLASTRPPVSGRPWHEEPNYCQRWYGGRDQRVDDRPVEVTHVDINSNNVDTAGGSKAELDDVSVHGDDAFEAFSLARTYQTPGAELVFSGRINGSVQRPDICEVDRLDLRQAIEDAGLPSNDQGGGSPLEESSRSKE</sequence>
<feature type="compositionally biased region" description="Basic and acidic residues" evidence="1">
    <location>
        <begin position="1324"/>
        <end position="1333"/>
    </location>
</feature>
<gene>
    <name evidence="3" type="ORF">BG011_006610</name>
</gene>